<dbReference type="Gene3D" id="3.40.50.150">
    <property type="entry name" value="Vaccinia Virus protein VP39"/>
    <property type="match status" value="1"/>
</dbReference>
<proteinExistence type="predicted"/>
<comment type="caution">
    <text evidence="3">The sequence shown here is derived from an EMBL/GenBank/DDBJ whole genome shotgun (WGS) entry which is preliminary data.</text>
</comment>
<keyword evidence="1 3" id="KW-0489">Methyltransferase</keyword>
<dbReference type="PANTHER" id="PTHR43542:SF1">
    <property type="entry name" value="METHYLTRANSFERASE"/>
    <property type="match status" value="1"/>
</dbReference>
<protein>
    <submittedName>
        <fullName evidence="3">16S rRNA (Guanine(966)-N(2))-methyltransferase RsmD</fullName>
        <ecNumber evidence="3">2.1.1.171</ecNumber>
    </submittedName>
</protein>
<dbReference type="NCBIfam" id="TIGR00095">
    <property type="entry name" value="16S rRNA (guanine(966)-N(2))-methyltransferase RsmD"/>
    <property type="match status" value="1"/>
</dbReference>
<keyword evidence="4" id="KW-1185">Reference proteome</keyword>
<evidence type="ECO:0000256" key="2">
    <source>
        <dbReference type="ARBA" id="ARBA00022679"/>
    </source>
</evidence>
<dbReference type="EMBL" id="JAMXFF010000051">
    <property type="protein sequence ID" value="MCT7969481.1"/>
    <property type="molecule type" value="Genomic_DNA"/>
</dbReference>
<keyword evidence="2 3" id="KW-0808">Transferase</keyword>
<dbReference type="RefSeq" id="WP_368008943.1">
    <property type="nucleotide sequence ID" value="NZ_JAMXFF010000051.1"/>
</dbReference>
<dbReference type="PIRSF" id="PIRSF004553">
    <property type="entry name" value="CHP00095"/>
    <property type="match status" value="1"/>
</dbReference>
<name>A0ABT2N010_9CYAN</name>
<dbReference type="PROSITE" id="PS00092">
    <property type="entry name" value="N6_MTASE"/>
    <property type="match status" value="1"/>
</dbReference>
<dbReference type="EC" id="2.1.1.171" evidence="3"/>
<dbReference type="InterPro" id="IPR002052">
    <property type="entry name" value="DNA_methylase_N6_adenine_CS"/>
</dbReference>
<organism evidence="3 4">
    <name type="scientific">Laspinema palackyanum D2a</name>
    <dbReference type="NCBI Taxonomy" id="2953684"/>
    <lineage>
        <taxon>Bacteria</taxon>
        <taxon>Bacillati</taxon>
        <taxon>Cyanobacteriota</taxon>
        <taxon>Cyanophyceae</taxon>
        <taxon>Oscillatoriophycideae</taxon>
        <taxon>Oscillatoriales</taxon>
        <taxon>Laspinemataceae</taxon>
        <taxon>Laspinema</taxon>
        <taxon>Laspinema palackyanum</taxon>
    </lineage>
</organism>
<reference evidence="3 4" key="1">
    <citation type="journal article" date="2022" name="Front. Microbiol.">
        <title>High genomic differentiation and limited gene flow indicate recent cryptic speciation within the genus Laspinema (cyanobacteria).</title>
        <authorList>
            <person name="Stanojkovic A."/>
            <person name="Skoupy S."/>
            <person name="Skaloud P."/>
            <person name="Dvorak P."/>
        </authorList>
    </citation>
    <scope>NUCLEOTIDE SEQUENCE [LARGE SCALE GENOMIC DNA]</scope>
    <source>
        <strain evidence="3 4">D2a</strain>
    </source>
</reference>
<dbReference type="InterPro" id="IPR004398">
    <property type="entry name" value="RNA_MeTrfase_RsmD"/>
</dbReference>
<evidence type="ECO:0000313" key="4">
    <source>
        <dbReference type="Proteomes" id="UP001525890"/>
    </source>
</evidence>
<gene>
    <name evidence="3" type="primary">rsmD</name>
    <name evidence="3" type="ORF">NG799_24505</name>
</gene>
<dbReference type="Proteomes" id="UP001525890">
    <property type="component" value="Unassembled WGS sequence"/>
</dbReference>
<sequence>MSLRIYGNRLLKTLSGEQTRPTAARVREAVFNVWQGSIAGCRWLDLCAGAATMSAEALCRGAVEVVAMEQSPRALAIIRENLQRVKQADQRVDILRGDVMARLKSLQGRQFDRMYFDPPYASSLYQPVLAAIAQYELLAPDGEIAVEHRSDRLPIEPIPTLEILRERRYSNTTVTFLGLSDESAD</sequence>
<dbReference type="InterPro" id="IPR029063">
    <property type="entry name" value="SAM-dependent_MTases_sf"/>
</dbReference>
<dbReference type="CDD" id="cd02440">
    <property type="entry name" value="AdoMet_MTases"/>
    <property type="match status" value="1"/>
</dbReference>
<evidence type="ECO:0000256" key="1">
    <source>
        <dbReference type="ARBA" id="ARBA00022603"/>
    </source>
</evidence>
<accession>A0ABT2N010</accession>
<dbReference type="Pfam" id="PF03602">
    <property type="entry name" value="Cons_hypoth95"/>
    <property type="match status" value="1"/>
</dbReference>
<dbReference type="SUPFAM" id="SSF53335">
    <property type="entry name" value="S-adenosyl-L-methionine-dependent methyltransferases"/>
    <property type="match status" value="1"/>
</dbReference>
<dbReference type="GO" id="GO:0052913">
    <property type="term" value="F:16S rRNA (guanine(966)-N(2))-methyltransferase activity"/>
    <property type="evidence" value="ECO:0007669"/>
    <property type="project" value="UniProtKB-EC"/>
</dbReference>
<evidence type="ECO:0000313" key="3">
    <source>
        <dbReference type="EMBL" id="MCT7969481.1"/>
    </source>
</evidence>
<dbReference type="PANTHER" id="PTHR43542">
    <property type="entry name" value="METHYLTRANSFERASE"/>
    <property type="match status" value="1"/>
</dbReference>